<dbReference type="Proteomes" id="UP000827872">
    <property type="component" value="Linkage Group LG12"/>
</dbReference>
<protein>
    <submittedName>
        <fullName evidence="1">Uncharacterized protein</fullName>
    </submittedName>
</protein>
<sequence>MPPVYSLLDLIAFRFQVCRSKQSFIFWSTKSCQVVTRRVCHFSSKILVKEKTGSPFLSQAFCASSIPMHSRATIEFSSVKSNKVISIAETRKPQSGPNFQLTCSVDASKEPQIINLLESYVQN</sequence>
<accession>A0ACB8EYM2</accession>
<proteinExistence type="predicted"/>
<reference evidence="1" key="1">
    <citation type="submission" date="2021-08" db="EMBL/GenBank/DDBJ databases">
        <title>The first chromosome-level gecko genome reveals the dynamic sex chromosomes of Neotropical dwarf geckos (Sphaerodactylidae: Sphaerodactylus).</title>
        <authorList>
            <person name="Pinto B.J."/>
            <person name="Keating S.E."/>
            <person name="Gamble T."/>
        </authorList>
    </citation>
    <scope>NUCLEOTIDE SEQUENCE</scope>
    <source>
        <strain evidence="1">TG3544</strain>
    </source>
</reference>
<evidence type="ECO:0000313" key="2">
    <source>
        <dbReference type="Proteomes" id="UP000827872"/>
    </source>
</evidence>
<name>A0ACB8EYM2_9SAUR</name>
<dbReference type="EMBL" id="CM037625">
    <property type="protein sequence ID" value="KAH7998026.1"/>
    <property type="molecule type" value="Genomic_DNA"/>
</dbReference>
<gene>
    <name evidence="1" type="ORF">K3G42_011616</name>
</gene>
<keyword evidence="2" id="KW-1185">Reference proteome</keyword>
<evidence type="ECO:0000313" key="1">
    <source>
        <dbReference type="EMBL" id="KAH7998026.1"/>
    </source>
</evidence>
<comment type="caution">
    <text evidence="1">The sequence shown here is derived from an EMBL/GenBank/DDBJ whole genome shotgun (WGS) entry which is preliminary data.</text>
</comment>
<organism evidence="1 2">
    <name type="scientific">Sphaerodactylus townsendi</name>
    <dbReference type="NCBI Taxonomy" id="933632"/>
    <lineage>
        <taxon>Eukaryota</taxon>
        <taxon>Metazoa</taxon>
        <taxon>Chordata</taxon>
        <taxon>Craniata</taxon>
        <taxon>Vertebrata</taxon>
        <taxon>Euteleostomi</taxon>
        <taxon>Lepidosauria</taxon>
        <taxon>Squamata</taxon>
        <taxon>Bifurcata</taxon>
        <taxon>Gekkota</taxon>
        <taxon>Sphaerodactylidae</taxon>
        <taxon>Sphaerodactylus</taxon>
    </lineage>
</organism>